<sequence length="371" mass="41680">MRNTNNHNSRILKKSCLGVVVCSNDCSTSDGGKMYLRPAICDKARQKQQRKSCPNCYGPLKLIPCRGHGGYPVTNFWRHEGPFIFFQSKGAHDHPRPETKSEAEARRSIQKAHAPSSPRLKRSRDAESLTGEKPNQDTLPLIVSKQEDLMSQSTFLGQEQVLNDCLSLAKGYSSRKSSYLIEHTPDVGCSKYLDRCKQIRSREYSYRGPAEPSVFAYSEYREQQTWNKAVGLGRNPLAEKYCSGSPTALAGLHCETLASISAVDAGIQHAPTKWDPMAKVGYQSFRSNVGTFGGEGMYEGKPHLPYNSNHAPSSCCPISPEEPCLIADAAHHYYQSSLPLKGNEWHFEEERKYTNLDHCNNEMFFNFFPLR</sequence>
<dbReference type="AlphaFoldDB" id="A0A670I2P7"/>
<comment type="subcellular location">
    <subcellularLocation>
        <location evidence="1">Nucleus</location>
    </subcellularLocation>
</comment>
<dbReference type="PANTHER" id="PTHR12414">
    <property type="entry name" value="GLIAL CELLS MISSING RELATED/GLIDE"/>
    <property type="match status" value="1"/>
</dbReference>
<reference evidence="9" key="3">
    <citation type="submission" date="2025-09" db="UniProtKB">
        <authorList>
            <consortium name="Ensembl"/>
        </authorList>
    </citation>
    <scope>IDENTIFICATION</scope>
</reference>
<gene>
    <name evidence="9" type="primary">GCM1</name>
</gene>
<evidence type="ECO:0000256" key="5">
    <source>
        <dbReference type="ARBA" id="ARBA00023163"/>
    </source>
</evidence>
<keyword evidence="5" id="KW-0804">Transcription</keyword>
<dbReference type="GeneTree" id="ENSGT00390000006777"/>
<evidence type="ECO:0000256" key="7">
    <source>
        <dbReference type="SAM" id="MobiDB-lite"/>
    </source>
</evidence>
<dbReference type="GO" id="GO:0060143">
    <property type="term" value="P:positive regulation of syncytium formation by plasma membrane fusion"/>
    <property type="evidence" value="ECO:0007669"/>
    <property type="project" value="Ensembl"/>
</dbReference>
<evidence type="ECO:0000313" key="10">
    <source>
        <dbReference type="Proteomes" id="UP000472272"/>
    </source>
</evidence>
<feature type="region of interest" description="Disordered" evidence="7">
    <location>
        <begin position="88"/>
        <end position="140"/>
    </location>
</feature>
<reference evidence="9 10" key="1">
    <citation type="journal article" date="2019" name="Proc. Natl. Acad. Sci. U.S.A.">
        <title>Regulatory changes in pterin and carotenoid genes underlie balanced color polymorphisms in the wall lizard.</title>
        <authorList>
            <person name="Andrade P."/>
            <person name="Pinho C."/>
            <person name="Perez I de Lanuza G."/>
            <person name="Afonso S."/>
            <person name="Brejcha J."/>
            <person name="Rubin C.J."/>
            <person name="Wallerman O."/>
            <person name="Pereira P."/>
            <person name="Sabatino S.J."/>
            <person name="Bellati A."/>
            <person name="Pellitteri-Rosa D."/>
            <person name="Bosakova Z."/>
            <person name="Bunikis I."/>
            <person name="Carretero M.A."/>
            <person name="Feiner N."/>
            <person name="Marsik P."/>
            <person name="Pauperio F."/>
            <person name="Salvi D."/>
            <person name="Soler L."/>
            <person name="While G.M."/>
            <person name="Uller T."/>
            <person name="Font E."/>
            <person name="Andersson L."/>
            <person name="Carneiro M."/>
        </authorList>
    </citation>
    <scope>NUCLEOTIDE SEQUENCE</scope>
</reference>
<evidence type="ECO:0000259" key="8">
    <source>
        <dbReference type="PROSITE" id="PS50807"/>
    </source>
</evidence>
<dbReference type="SUPFAM" id="SSF90073">
    <property type="entry name" value="GCM domain"/>
    <property type="match status" value="1"/>
</dbReference>
<dbReference type="Proteomes" id="UP000472272">
    <property type="component" value="Chromosome 3"/>
</dbReference>
<dbReference type="InterPro" id="IPR039791">
    <property type="entry name" value="GCM"/>
</dbReference>
<evidence type="ECO:0000313" key="9">
    <source>
        <dbReference type="Ensembl" id="ENSPMRP00000006228.1"/>
    </source>
</evidence>
<organism evidence="9 10">
    <name type="scientific">Podarcis muralis</name>
    <name type="common">Wall lizard</name>
    <name type="synonym">Lacerta muralis</name>
    <dbReference type="NCBI Taxonomy" id="64176"/>
    <lineage>
        <taxon>Eukaryota</taxon>
        <taxon>Metazoa</taxon>
        <taxon>Chordata</taxon>
        <taxon>Craniata</taxon>
        <taxon>Vertebrata</taxon>
        <taxon>Euteleostomi</taxon>
        <taxon>Lepidosauria</taxon>
        <taxon>Squamata</taxon>
        <taxon>Bifurcata</taxon>
        <taxon>Unidentata</taxon>
        <taxon>Episquamata</taxon>
        <taxon>Laterata</taxon>
        <taxon>Lacertibaenia</taxon>
        <taxon>Lacertidae</taxon>
        <taxon>Podarcis</taxon>
    </lineage>
</organism>
<dbReference type="InterPro" id="IPR003902">
    <property type="entry name" value="Tscrpt_reg_GCM"/>
</dbReference>
<dbReference type="InterPro" id="IPR043021">
    <property type="entry name" value="GCM_small"/>
</dbReference>
<evidence type="ECO:0000256" key="2">
    <source>
        <dbReference type="ARBA" id="ARBA00022473"/>
    </source>
</evidence>
<dbReference type="PROSITE" id="PS50807">
    <property type="entry name" value="GCM"/>
    <property type="match status" value="1"/>
</dbReference>
<keyword evidence="4" id="KW-0238">DNA-binding</keyword>
<dbReference type="GO" id="GO:0042826">
    <property type="term" value="F:histone deacetylase binding"/>
    <property type="evidence" value="ECO:0007669"/>
    <property type="project" value="Ensembl"/>
</dbReference>
<dbReference type="PANTHER" id="PTHR12414:SF6">
    <property type="entry name" value="CHORION-SPECIFIC TRANSCRIPTION FACTOR GCMA"/>
    <property type="match status" value="1"/>
</dbReference>
<dbReference type="Pfam" id="PF03615">
    <property type="entry name" value="GCM"/>
    <property type="match status" value="1"/>
</dbReference>
<feature type="compositionally biased region" description="Basic and acidic residues" evidence="7">
    <location>
        <begin position="90"/>
        <end position="107"/>
    </location>
</feature>
<evidence type="ECO:0000256" key="3">
    <source>
        <dbReference type="ARBA" id="ARBA00023015"/>
    </source>
</evidence>
<dbReference type="FunFam" id="3.30.70.3530:FF:000001">
    <property type="entry name" value="Chorion-specific transcription factor GCMb"/>
    <property type="match status" value="1"/>
</dbReference>
<keyword evidence="3" id="KW-0805">Transcription regulation</keyword>
<feature type="domain" description="GCM" evidence="8">
    <location>
        <begin position="1"/>
        <end position="109"/>
    </location>
</feature>
<accession>A0A670I2P7</accession>
<name>A0A670I2P7_PODMU</name>
<evidence type="ECO:0000256" key="1">
    <source>
        <dbReference type="ARBA" id="ARBA00004123"/>
    </source>
</evidence>
<dbReference type="Gene3D" id="3.30.70.3530">
    <property type="entry name" value="GCM motif"/>
    <property type="match status" value="1"/>
</dbReference>
<dbReference type="GO" id="GO:0005667">
    <property type="term" value="C:transcription regulator complex"/>
    <property type="evidence" value="ECO:0007669"/>
    <property type="project" value="Ensembl"/>
</dbReference>
<dbReference type="InterPro" id="IPR036115">
    <property type="entry name" value="GCM_dom_sf"/>
</dbReference>
<proteinExistence type="predicted"/>
<keyword evidence="10" id="KW-1185">Reference proteome</keyword>
<keyword evidence="6" id="KW-0539">Nucleus</keyword>
<keyword evidence="2" id="KW-0217">Developmental protein</keyword>
<dbReference type="GO" id="GO:0000978">
    <property type="term" value="F:RNA polymerase II cis-regulatory region sequence-specific DNA binding"/>
    <property type="evidence" value="ECO:0007669"/>
    <property type="project" value="Ensembl"/>
</dbReference>
<evidence type="ECO:0000256" key="4">
    <source>
        <dbReference type="ARBA" id="ARBA00023125"/>
    </source>
</evidence>
<dbReference type="OMA" id="NLDHCNN"/>
<evidence type="ECO:0000256" key="6">
    <source>
        <dbReference type="ARBA" id="ARBA00023242"/>
    </source>
</evidence>
<dbReference type="GO" id="GO:0000768">
    <property type="term" value="P:syncytium formation by plasma membrane fusion"/>
    <property type="evidence" value="ECO:0007669"/>
    <property type="project" value="Ensembl"/>
</dbReference>
<dbReference type="GO" id="GO:0001228">
    <property type="term" value="F:DNA-binding transcription activator activity, RNA polymerase II-specific"/>
    <property type="evidence" value="ECO:0007669"/>
    <property type="project" value="Ensembl"/>
</dbReference>
<protein>
    <submittedName>
        <fullName evidence="9">Glial cells missing transcription factor 1</fullName>
    </submittedName>
</protein>
<dbReference type="Ensembl" id="ENSPMRT00000006626.1">
    <property type="protein sequence ID" value="ENSPMRP00000006228.1"/>
    <property type="gene ID" value="ENSPMRG00000004210.1"/>
</dbReference>
<dbReference type="Gene3D" id="2.20.25.670">
    <property type="entry name" value="GCM domain, large subdomain"/>
    <property type="match status" value="1"/>
</dbReference>
<dbReference type="GO" id="GO:0005634">
    <property type="term" value="C:nucleus"/>
    <property type="evidence" value="ECO:0007669"/>
    <property type="project" value="UniProtKB-SubCell"/>
</dbReference>
<dbReference type="InterPro" id="IPR043020">
    <property type="entry name" value="GCM_large"/>
</dbReference>
<dbReference type="GO" id="GO:0006366">
    <property type="term" value="P:transcription by RNA polymerase II"/>
    <property type="evidence" value="ECO:0007669"/>
    <property type="project" value="Ensembl"/>
</dbReference>
<dbReference type="GO" id="GO:0008270">
    <property type="term" value="F:zinc ion binding"/>
    <property type="evidence" value="ECO:0007669"/>
    <property type="project" value="Ensembl"/>
</dbReference>
<dbReference type="GO" id="GO:0060018">
    <property type="term" value="P:astrocyte fate commitment"/>
    <property type="evidence" value="ECO:0007669"/>
    <property type="project" value="Ensembl"/>
</dbReference>
<reference evidence="9" key="2">
    <citation type="submission" date="2025-08" db="UniProtKB">
        <authorList>
            <consortium name="Ensembl"/>
        </authorList>
    </citation>
    <scope>IDENTIFICATION</scope>
</reference>